<comment type="subunit">
    <text evidence="9 10">In the presence of PdxS, forms a dodecamer of heterodimers. Only shows activity in the heterodimer.</text>
</comment>
<evidence type="ECO:0000256" key="12">
    <source>
        <dbReference type="PIRSR" id="PIRSR005639-2"/>
    </source>
</evidence>
<feature type="active site" description="Nucleophile" evidence="10 11">
    <location>
        <position position="82"/>
    </location>
</feature>
<evidence type="ECO:0000313" key="14">
    <source>
        <dbReference type="Proteomes" id="UP000266178"/>
    </source>
</evidence>
<dbReference type="GO" id="GO:1903600">
    <property type="term" value="C:glutaminase complex"/>
    <property type="evidence" value="ECO:0007669"/>
    <property type="project" value="TreeGrafter"/>
</dbReference>
<dbReference type="PANTHER" id="PTHR31559:SF0">
    <property type="entry name" value="PYRIDOXAL 5'-PHOSPHATE SYNTHASE SUBUNIT SNO1-RELATED"/>
    <property type="match status" value="1"/>
</dbReference>
<dbReference type="UniPathway" id="UPA00245"/>
<dbReference type="PROSITE" id="PS01236">
    <property type="entry name" value="PDXT_SNO_1"/>
    <property type="match status" value="1"/>
</dbReference>
<dbReference type="CDD" id="cd01749">
    <property type="entry name" value="GATase1_PB"/>
    <property type="match status" value="1"/>
</dbReference>
<evidence type="ECO:0000256" key="10">
    <source>
        <dbReference type="HAMAP-Rule" id="MF_01615"/>
    </source>
</evidence>
<reference evidence="13 14" key="1">
    <citation type="submission" date="2018-08" db="EMBL/GenBank/DDBJ databases">
        <title>Meiothermus granaticius genome AF-68 sequencing project.</title>
        <authorList>
            <person name="Da Costa M.S."/>
            <person name="Albuquerque L."/>
            <person name="Raposo P."/>
            <person name="Froufe H.J.C."/>
            <person name="Barroso C.S."/>
            <person name="Egas C."/>
        </authorList>
    </citation>
    <scope>NUCLEOTIDE SEQUENCE [LARGE SCALE GENOMIC DNA]</scope>
    <source>
        <strain evidence="13 14">AF-68</strain>
    </source>
</reference>
<dbReference type="SUPFAM" id="SSF52317">
    <property type="entry name" value="Class I glutamine amidotransferase-like"/>
    <property type="match status" value="1"/>
</dbReference>
<evidence type="ECO:0000256" key="1">
    <source>
        <dbReference type="ARBA" id="ARBA00008345"/>
    </source>
</evidence>
<evidence type="ECO:0000256" key="6">
    <source>
        <dbReference type="ARBA" id="ARBA00047992"/>
    </source>
</evidence>
<dbReference type="GO" id="GO:0005829">
    <property type="term" value="C:cytosol"/>
    <property type="evidence" value="ECO:0007669"/>
    <property type="project" value="TreeGrafter"/>
</dbReference>
<dbReference type="InterPro" id="IPR021196">
    <property type="entry name" value="PdxT/SNO_CS"/>
</dbReference>
<dbReference type="Gene3D" id="3.40.50.880">
    <property type="match status" value="1"/>
</dbReference>
<dbReference type="AlphaFoldDB" id="A0A399FCY3"/>
<evidence type="ECO:0000313" key="13">
    <source>
        <dbReference type="EMBL" id="RIH92892.1"/>
    </source>
</evidence>
<feature type="active site" description="Charge relay system" evidence="10 11">
    <location>
        <position position="174"/>
    </location>
</feature>
<keyword evidence="5 10" id="KW-0456">Lyase</keyword>
<evidence type="ECO:0000256" key="9">
    <source>
        <dbReference type="ARBA" id="ARBA00064749"/>
    </source>
</evidence>
<dbReference type="GO" id="GO:0008614">
    <property type="term" value="P:pyridoxine metabolic process"/>
    <property type="evidence" value="ECO:0007669"/>
    <property type="project" value="TreeGrafter"/>
</dbReference>
<evidence type="ECO:0000256" key="8">
    <source>
        <dbReference type="ARBA" id="ARBA00054599"/>
    </source>
</evidence>
<dbReference type="PROSITE" id="PS51273">
    <property type="entry name" value="GATASE_TYPE_1"/>
    <property type="match status" value="1"/>
</dbReference>
<feature type="active site" description="Charge relay system" evidence="10 11">
    <location>
        <position position="176"/>
    </location>
</feature>
<keyword evidence="4 10" id="KW-0315">Glutamine amidotransferase</keyword>
<dbReference type="PIRSF" id="PIRSF005639">
    <property type="entry name" value="Glut_amidoT_SNO"/>
    <property type="match status" value="1"/>
</dbReference>
<dbReference type="HAMAP" id="MF_01615">
    <property type="entry name" value="PdxT"/>
    <property type="match status" value="1"/>
</dbReference>
<evidence type="ECO:0000256" key="3">
    <source>
        <dbReference type="ARBA" id="ARBA00022898"/>
    </source>
</evidence>
<dbReference type="EMBL" id="QWLB01000012">
    <property type="protein sequence ID" value="RIH92892.1"/>
    <property type="molecule type" value="Genomic_DNA"/>
</dbReference>
<evidence type="ECO:0000256" key="7">
    <source>
        <dbReference type="ARBA" id="ARBA00049534"/>
    </source>
</evidence>
<comment type="caution">
    <text evidence="13">The sequence shown here is derived from an EMBL/GenBank/DDBJ whole genome shotgun (WGS) entry which is preliminary data.</text>
</comment>
<dbReference type="GO" id="GO:0042823">
    <property type="term" value="P:pyridoxal phosphate biosynthetic process"/>
    <property type="evidence" value="ECO:0007669"/>
    <property type="project" value="UniProtKB-UniRule"/>
</dbReference>
<dbReference type="PROSITE" id="PS51130">
    <property type="entry name" value="PDXT_SNO_2"/>
    <property type="match status" value="1"/>
</dbReference>
<dbReference type="EC" id="3.5.1.2" evidence="10"/>
<dbReference type="InterPro" id="IPR029062">
    <property type="entry name" value="Class_I_gatase-like"/>
</dbReference>
<evidence type="ECO:0000256" key="4">
    <source>
        <dbReference type="ARBA" id="ARBA00022962"/>
    </source>
</evidence>
<name>A0A399FCY3_9DEIN</name>
<dbReference type="Pfam" id="PF01174">
    <property type="entry name" value="SNO"/>
    <property type="match status" value="1"/>
</dbReference>
<evidence type="ECO:0000256" key="5">
    <source>
        <dbReference type="ARBA" id="ARBA00023239"/>
    </source>
</evidence>
<evidence type="ECO:0000256" key="11">
    <source>
        <dbReference type="PIRSR" id="PIRSR005639-1"/>
    </source>
</evidence>
<protein>
    <recommendedName>
        <fullName evidence="10">Pyridoxal 5'-phosphate synthase subunit PdxT</fullName>
        <ecNumber evidence="10">4.3.3.6</ecNumber>
    </recommendedName>
    <alternativeName>
        <fullName evidence="10">Pdx2</fullName>
    </alternativeName>
    <alternativeName>
        <fullName evidence="10">Pyridoxal 5'-phosphate synthase glutaminase subunit</fullName>
        <ecNumber evidence="10">3.5.1.2</ecNumber>
    </alternativeName>
</protein>
<dbReference type="GO" id="GO:0036381">
    <property type="term" value="F:pyridoxal 5'-phosphate synthase (glutamine hydrolysing) activity"/>
    <property type="evidence" value="ECO:0007669"/>
    <property type="project" value="UniProtKB-UniRule"/>
</dbReference>
<feature type="binding site" evidence="10 12">
    <location>
        <begin position="138"/>
        <end position="139"/>
    </location>
    <ligand>
        <name>L-glutamine</name>
        <dbReference type="ChEBI" id="CHEBI:58359"/>
    </ligand>
</feature>
<comment type="catalytic activity">
    <reaction evidence="7 10">
        <text>L-glutamine + H2O = L-glutamate + NH4(+)</text>
        <dbReference type="Rhea" id="RHEA:15889"/>
        <dbReference type="ChEBI" id="CHEBI:15377"/>
        <dbReference type="ChEBI" id="CHEBI:28938"/>
        <dbReference type="ChEBI" id="CHEBI:29985"/>
        <dbReference type="ChEBI" id="CHEBI:58359"/>
        <dbReference type="EC" id="3.5.1.2"/>
    </reaction>
</comment>
<keyword evidence="14" id="KW-1185">Reference proteome</keyword>
<dbReference type="PANTHER" id="PTHR31559">
    <property type="entry name" value="PYRIDOXAL 5'-PHOSPHATE SYNTHASE SUBUNIT SNO"/>
    <property type="match status" value="1"/>
</dbReference>
<dbReference type="Proteomes" id="UP000266178">
    <property type="component" value="Unassembled WGS sequence"/>
</dbReference>
<dbReference type="EC" id="4.3.3.6" evidence="10"/>
<comment type="similarity">
    <text evidence="1 10">Belongs to the glutaminase PdxT/SNO family.</text>
</comment>
<evidence type="ECO:0000256" key="2">
    <source>
        <dbReference type="ARBA" id="ARBA00022801"/>
    </source>
</evidence>
<proteinExistence type="inferred from homology"/>
<comment type="function">
    <text evidence="8 10">Catalyzes the hydrolysis of glutamine to glutamate and ammonia as part of the biosynthesis of pyridoxal 5'-phosphate. The resulting ammonia molecule is channeled to the active site of PdxS.</text>
</comment>
<keyword evidence="3 10" id="KW-0663">Pyridoxal phosphate</keyword>
<dbReference type="OrthoDB" id="9810320at2"/>
<comment type="pathway">
    <text evidence="10">Cofactor biosynthesis; pyridoxal 5'-phosphate biosynthesis.</text>
</comment>
<feature type="binding site" evidence="10 12">
    <location>
        <begin position="49"/>
        <end position="51"/>
    </location>
    <ligand>
        <name>L-glutamine</name>
        <dbReference type="ChEBI" id="CHEBI:58359"/>
    </ligand>
</feature>
<gene>
    <name evidence="10 13" type="primary">pdxT</name>
    <name evidence="13" type="ORF">Mgrana_01167</name>
</gene>
<accession>A0A399FCY3</accession>
<feature type="binding site" evidence="10 12">
    <location>
        <position position="110"/>
    </location>
    <ligand>
        <name>L-glutamine</name>
        <dbReference type="ChEBI" id="CHEBI:58359"/>
    </ligand>
</feature>
<dbReference type="FunFam" id="3.40.50.880:FF:000010">
    <property type="entry name" value="uncharacterized protein LOC100176842 isoform X2"/>
    <property type="match status" value="1"/>
</dbReference>
<dbReference type="InterPro" id="IPR002161">
    <property type="entry name" value="PdxT/SNO"/>
</dbReference>
<dbReference type="GO" id="GO:0004359">
    <property type="term" value="F:glutaminase activity"/>
    <property type="evidence" value="ECO:0007669"/>
    <property type="project" value="UniProtKB-UniRule"/>
</dbReference>
<sequence length="200" mass="22012">MRDVKIGVLAIQGDFREHKAMLQTLGVEAVEVRLPRHLEGLSGLIVPGGESTTIGMLAREYGLESAVRQRVQEGSLALWGTCAGAIWIAKEIPQYPDQPRLGLMDITVQRNAYGRQVDSFEEDLEVKGLDRPFHAFFIRAPVILSVGEGVEVLAQHDQEIVLARQGQLLAGTFHPELTHDPRIHQLFIAMAGANLLVPHG</sequence>
<organism evidence="13 14">
    <name type="scientific">Meiothermus granaticius NBRC 107808</name>
    <dbReference type="NCBI Taxonomy" id="1227551"/>
    <lineage>
        <taxon>Bacteria</taxon>
        <taxon>Thermotogati</taxon>
        <taxon>Deinococcota</taxon>
        <taxon>Deinococci</taxon>
        <taxon>Thermales</taxon>
        <taxon>Thermaceae</taxon>
        <taxon>Meiothermus</taxon>
    </lineage>
</organism>
<dbReference type="GO" id="GO:0006543">
    <property type="term" value="P:L-glutamine catabolic process"/>
    <property type="evidence" value="ECO:0007669"/>
    <property type="project" value="UniProtKB-UniRule"/>
</dbReference>
<dbReference type="RefSeq" id="WP_119356676.1">
    <property type="nucleotide sequence ID" value="NZ_BJXM01000006.1"/>
</dbReference>
<keyword evidence="2 10" id="KW-0378">Hydrolase</keyword>
<comment type="catalytic activity">
    <reaction evidence="6 10">
        <text>aldehydo-D-ribose 5-phosphate + D-glyceraldehyde 3-phosphate + L-glutamine = pyridoxal 5'-phosphate + L-glutamate + phosphate + 3 H2O + H(+)</text>
        <dbReference type="Rhea" id="RHEA:31507"/>
        <dbReference type="ChEBI" id="CHEBI:15377"/>
        <dbReference type="ChEBI" id="CHEBI:15378"/>
        <dbReference type="ChEBI" id="CHEBI:29985"/>
        <dbReference type="ChEBI" id="CHEBI:43474"/>
        <dbReference type="ChEBI" id="CHEBI:58273"/>
        <dbReference type="ChEBI" id="CHEBI:58359"/>
        <dbReference type="ChEBI" id="CHEBI:59776"/>
        <dbReference type="ChEBI" id="CHEBI:597326"/>
        <dbReference type="EC" id="4.3.3.6"/>
    </reaction>
</comment>
<dbReference type="NCBIfam" id="TIGR03800">
    <property type="entry name" value="PLP_synth_Pdx2"/>
    <property type="match status" value="1"/>
</dbReference>